<gene>
    <name evidence="11" type="ORF">Pcinc_004137</name>
</gene>
<dbReference type="PANTHER" id="PTHR23235">
    <property type="entry name" value="KRUEPPEL-LIKE TRANSCRIPTION FACTOR"/>
    <property type="match status" value="1"/>
</dbReference>
<dbReference type="GO" id="GO:0003682">
    <property type="term" value="F:chromatin binding"/>
    <property type="evidence" value="ECO:0007669"/>
    <property type="project" value="UniProtKB-ARBA"/>
</dbReference>
<dbReference type="GO" id="GO:0045595">
    <property type="term" value="P:regulation of cell differentiation"/>
    <property type="evidence" value="ECO:0007669"/>
    <property type="project" value="UniProtKB-ARBA"/>
</dbReference>
<keyword evidence="5" id="KW-0862">Zinc</keyword>
<comment type="caution">
    <text evidence="11">The sequence shown here is derived from an EMBL/GenBank/DDBJ whole genome shotgun (WGS) entry which is preliminary data.</text>
</comment>
<dbReference type="GO" id="GO:0005634">
    <property type="term" value="C:nucleus"/>
    <property type="evidence" value="ECO:0007669"/>
    <property type="project" value="UniProtKB-ARBA"/>
</dbReference>
<evidence type="ECO:0000256" key="6">
    <source>
        <dbReference type="ARBA" id="ARBA00022843"/>
    </source>
</evidence>
<dbReference type="FunFam" id="3.30.160.60:FF:002343">
    <property type="entry name" value="Zinc finger protein 33A"/>
    <property type="match status" value="1"/>
</dbReference>
<evidence type="ECO:0000256" key="2">
    <source>
        <dbReference type="ARBA" id="ARBA00022723"/>
    </source>
</evidence>
<evidence type="ECO:0000256" key="1">
    <source>
        <dbReference type="ARBA" id="ARBA00022499"/>
    </source>
</evidence>
<keyword evidence="7" id="KW-0539">Nucleus</keyword>
<reference evidence="11" key="1">
    <citation type="submission" date="2023-10" db="EMBL/GenBank/DDBJ databases">
        <title>Genome assemblies of two species of porcelain crab, Petrolisthes cinctipes and Petrolisthes manimaculis (Anomura: Porcellanidae).</title>
        <authorList>
            <person name="Angst P."/>
        </authorList>
    </citation>
    <scope>NUCLEOTIDE SEQUENCE</scope>
    <source>
        <strain evidence="11">PB745_01</strain>
        <tissue evidence="11">Gill</tissue>
    </source>
</reference>
<dbReference type="Pfam" id="PF12874">
    <property type="entry name" value="zf-met"/>
    <property type="match status" value="1"/>
</dbReference>
<protein>
    <recommendedName>
        <fullName evidence="10">C2H2-type domain-containing protein</fullName>
    </recommendedName>
</protein>
<dbReference type="InterPro" id="IPR036236">
    <property type="entry name" value="Znf_C2H2_sf"/>
</dbReference>
<name>A0AAE1L1U8_PETCI</name>
<dbReference type="PROSITE" id="PS50157">
    <property type="entry name" value="ZINC_FINGER_C2H2_2"/>
    <property type="match status" value="8"/>
</dbReference>
<feature type="region of interest" description="Disordered" evidence="9">
    <location>
        <begin position="806"/>
        <end position="870"/>
    </location>
</feature>
<evidence type="ECO:0000259" key="10">
    <source>
        <dbReference type="PROSITE" id="PS50157"/>
    </source>
</evidence>
<dbReference type="FunFam" id="3.30.160.60:FF:000912">
    <property type="entry name" value="Zinc finger protein 660"/>
    <property type="match status" value="1"/>
</dbReference>
<feature type="region of interest" description="Disordered" evidence="9">
    <location>
        <begin position="156"/>
        <end position="190"/>
    </location>
</feature>
<dbReference type="Gene3D" id="3.30.160.60">
    <property type="entry name" value="Classic Zinc Finger"/>
    <property type="match status" value="8"/>
</dbReference>
<dbReference type="EMBL" id="JAWQEG010000288">
    <property type="protein sequence ID" value="KAK3892012.1"/>
    <property type="molecule type" value="Genomic_DNA"/>
</dbReference>
<evidence type="ECO:0000256" key="9">
    <source>
        <dbReference type="SAM" id="MobiDB-lite"/>
    </source>
</evidence>
<proteinExistence type="predicted"/>
<feature type="compositionally biased region" description="Acidic residues" evidence="9">
    <location>
        <begin position="846"/>
        <end position="858"/>
    </location>
</feature>
<dbReference type="SUPFAM" id="SSF57667">
    <property type="entry name" value="beta-beta-alpha zinc fingers"/>
    <property type="match status" value="5"/>
</dbReference>
<keyword evidence="4 8" id="KW-0863">Zinc-finger</keyword>
<keyword evidence="1" id="KW-1017">Isopeptide bond</keyword>
<evidence type="ECO:0000256" key="5">
    <source>
        <dbReference type="ARBA" id="ARBA00022833"/>
    </source>
</evidence>
<dbReference type="SMART" id="SM00355">
    <property type="entry name" value="ZnF_C2H2"/>
    <property type="match status" value="9"/>
</dbReference>
<evidence type="ECO:0000256" key="3">
    <source>
        <dbReference type="ARBA" id="ARBA00022737"/>
    </source>
</evidence>
<organism evidence="11 12">
    <name type="scientific">Petrolisthes cinctipes</name>
    <name type="common">Flat porcelain crab</name>
    <dbReference type="NCBI Taxonomy" id="88211"/>
    <lineage>
        <taxon>Eukaryota</taxon>
        <taxon>Metazoa</taxon>
        <taxon>Ecdysozoa</taxon>
        <taxon>Arthropoda</taxon>
        <taxon>Crustacea</taxon>
        <taxon>Multicrustacea</taxon>
        <taxon>Malacostraca</taxon>
        <taxon>Eumalacostraca</taxon>
        <taxon>Eucarida</taxon>
        <taxon>Decapoda</taxon>
        <taxon>Pleocyemata</taxon>
        <taxon>Anomura</taxon>
        <taxon>Galatheoidea</taxon>
        <taxon>Porcellanidae</taxon>
        <taxon>Petrolisthes</taxon>
    </lineage>
</organism>
<dbReference type="PANTHER" id="PTHR23235:SF142">
    <property type="entry name" value="ZINC FINGER PROTEIN 384"/>
    <property type="match status" value="1"/>
</dbReference>
<dbReference type="Proteomes" id="UP001286313">
    <property type="component" value="Unassembled WGS sequence"/>
</dbReference>
<evidence type="ECO:0000256" key="8">
    <source>
        <dbReference type="PROSITE-ProRule" id="PRU00042"/>
    </source>
</evidence>
<keyword evidence="2" id="KW-0479">Metal-binding</keyword>
<evidence type="ECO:0000313" key="12">
    <source>
        <dbReference type="Proteomes" id="UP001286313"/>
    </source>
</evidence>
<feature type="domain" description="C2H2-type" evidence="10">
    <location>
        <begin position="725"/>
        <end position="748"/>
    </location>
</feature>
<keyword evidence="3" id="KW-0677">Repeat</keyword>
<feature type="domain" description="C2H2-type" evidence="10">
    <location>
        <begin position="641"/>
        <end position="668"/>
    </location>
</feature>
<feature type="domain" description="C2H2-type" evidence="10">
    <location>
        <begin position="585"/>
        <end position="612"/>
    </location>
</feature>
<dbReference type="GO" id="GO:0000122">
    <property type="term" value="P:negative regulation of transcription by RNA polymerase II"/>
    <property type="evidence" value="ECO:0007669"/>
    <property type="project" value="UniProtKB-ARBA"/>
</dbReference>
<dbReference type="FunFam" id="3.30.160.60:FF:000690">
    <property type="entry name" value="Zinc finger protein 354C"/>
    <property type="match status" value="1"/>
</dbReference>
<feature type="domain" description="C2H2-type" evidence="10">
    <location>
        <begin position="613"/>
        <end position="640"/>
    </location>
</feature>
<feature type="compositionally biased region" description="Basic and acidic residues" evidence="9">
    <location>
        <begin position="859"/>
        <end position="870"/>
    </location>
</feature>
<dbReference type="InterPro" id="IPR013087">
    <property type="entry name" value="Znf_C2H2_type"/>
</dbReference>
<feature type="compositionally biased region" description="Low complexity" evidence="9">
    <location>
        <begin position="177"/>
        <end position="190"/>
    </location>
</feature>
<dbReference type="GO" id="GO:0000978">
    <property type="term" value="F:RNA polymerase II cis-regulatory region sequence-specific DNA binding"/>
    <property type="evidence" value="ECO:0007669"/>
    <property type="project" value="TreeGrafter"/>
</dbReference>
<feature type="domain" description="C2H2-type" evidence="10">
    <location>
        <begin position="529"/>
        <end position="556"/>
    </location>
</feature>
<feature type="compositionally biased region" description="Polar residues" evidence="9">
    <location>
        <begin position="25"/>
        <end position="43"/>
    </location>
</feature>
<dbReference type="GO" id="GO:0008270">
    <property type="term" value="F:zinc ion binding"/>
    <property type="evidence" value="ECO:0007669"/>
    <property type="project" value="UniProtKB-KW"/>
</dbReference>
<dbReference type="FunFam" id="3.30.160.60:FF:000446">
    <property type="entry name" value="Zinc finger protein"/>
    <property type="match status" value="1"/>
</dbReference>
<sequence length="870" mass="95928">MRPAEGSSGQGGSPSEPLVLRPVSPASSPTKSSIDTSTSTPQSIMSSMQLVTTADGKKLVLTNFASPSKPSVGKQVLLMPRSEVNVASPSATAAVLSSRVGQPFVTPVMSTNTPSTVVVNSTNPVSPDGNSVPSPGSQPIVLQVPGLNQPIVVKQCSSEPSGSDGGELPSLVSQIIPTNSSSSSPTTSSTAVTNCASLTKATNPVLYLKSGSATYKVVGKPVPVKLFPKLPKISPTAIVSPSEIPNIPMSSGTKKISLPPLRKADEEGFVKLTSPVEKSPLPLTEPPAYLNIRIKEELKTCKEEVDGMRIKEEVDDTQEDPGNLPETSQVIDSILDVRIKEEPKDDQTGELLARDEQLRQVLGVASNLPVSPCSKFYIRTSEGTLVTISQQEAEALGLDLQDKVENNQKRLQNALHSFKVSTVHKMLGEDSGVQMKDGNIMIPDNVNIKDFVSCHVSPAAELNASIMKSLGSKQLEIINDRLLAPKSNTAVVGEFTEPETERRFLRIQVEIEAHGKDVCDVEITALNTYQCPFCIRDFKTKDHIVSHLRVHTGERPYPCEVCGKRYRQRIDIIRHMRIHTGEKPFTCGLCNASFNQKSNLRSHMRIHTGERPVQCKVCGKDFSRNTHLKQHMKLHTGEKPFQCKVCFRPFRFKSGLQAHERIHSGLKPYACSLCGRTFTQIVGLLRHERTHVGEKPFRCQSCGKSFNSREDLKVHVIKHTSERPYECDLCKKSFTDQSALRCHRKKYHCDNIICVICLRGDFKDRIELREHLRAHERENWEETPDGDLVPVVRDLSSQHFISVDDTLENLNGSDESEGEPMSQKKYIKGDLGTNEPEENDISKGIDDDDDDGDSEYEEHEIHIESSDPLA</sequence>
<feature type="region of interest" description="Disordered" evidence="9">
    <location>
        <begin position="1"/>
        <end position="43"/>
    </location>
</feature>
<keyword evidence="6" id="KW-0832">Ubl conjugation</keyword>
<accession>A0AAE1L1U8</accession>
<evidence type="ECO:0000256" key="7">
    <source>
        <dbReference type="ARBA" id="ARBA00023242"/>
    </source>
</evidence>
<dbReference type="Pfam" id="PF00096">
    <property type="entry name" value="zf-C2H2"/>
    <property type="match status" value="6"/>
</dbReference>
<evidence type="ECO:0000256" key="4">
    <source>
        <dbReference type="ARBA" id="ARBA00022771"/>
    </source>
</evidence>
<evidence type="ECO:0000313" key="11">
    <source>
        <dbReference type="EMBL" id="KAK3892012.1"/>
    </source>
</evidence>
<feature type="domain" description="C2H2-type" evidence="10">
    <location>
        <begin position="669"/>
        <end position="696"/>
    </location>
</feature>
<dbReference type="FunFam" id="3.30.160.60:FF:000624">
    <property type="entry name" value="zinc finger protein 697"/>
    <property type="match status" value="1"/>
</dbReference>
<feature type="domain" description="C2H2-type" evidence="10">
    <location>
        <begin position="697"/>
        <end position="724"/>
    </location>
</feature>
<dbReference type="FunFam" id="3.30.160.60:FF:000710">
    <property type="entry name" value="Zinc finger protein 768"/>
    <property type="match status" value="1"/>
</dbReference>
<dbReference type="AlphaFoldDB" id="A0AAE1L1U8"/>
<dbReference type="PROSITE" id="PS00028">
    <property type="entry name" value="ZINC_FINGER_C2H2_1"/>
    <property type="match status" value="8"/>
</dbReference>
<feature type="domain" description="C2H2-type" evidence="10">
    <location>
        <begin position="557"/>
        <end position="584"/>
    </location>
</feature>
<keyword evidence="12" id="KW-1185">Reference proteome</keyword>
<dbReference type="GO" id="GO:0000981">
    <property type="term" value="F:DNA-binding transcription factor activity, RNA polymerase II-specific"/>
    <property type="evidence" value="ECO:0007669"/>
    <property type="project" value="TreeGrafter"/>
</dbReference>
<dbReference type="FunFam" id="3.30.160.60:FF:000425">
    <property type="entry name" value="PLAG1 like zinc finger 1"/>
    <property type="match status" value="1"/>
</dbReference>